<keyword evidence="4" id="KW-1185">Reference proteome</keyword>
<gene>
    <name evidence="3" type="ORF">CFL01nite_18390</name>
    <name evidence="2" type="ORF">CFLV_01175</name>
</gene>
<dbReference type="AlphaFoldDB" id="A0A1L7CJA9"/>
<feature type="compositionally biased region" description="Low complexity" evidence="1">
    <location>
        <begin position="130"/>
        <end position="145"/>
    </location>
</feature>
<dbReference type="Proteomes" id="UP000315353">
    <property type="component" value="Unassembled WGS sequence"/>
</dbReference>
<evidence type="ECO:0008006" key="6">
    <source>
        <dbReference type="Google" id="ProtNLM"/>
    </source>
</evidence>
<dbReference type="Proteomes" id="UP000185479">
    <property type="component" value="Chromosome"/>
</dbReference>
<protein>
    <recommendedName>
        <fullName evidence="6">EF-hand domain-containing protein</fullName>
    </recommendedName>
</protein>
<sequence>MSAPSSYYTRTFCPTIDSTDSVEILKIESGKDLGIKASSIDADDNKELSKEELTAALGDPVDVSEYAYLYSIAKDNPDSVEKLSLPSFPVTSVPTLDVEPPRPTSTTTTKKSSPRPTPTATPEPAPAVPEEPVQQQAPQAPEVQSGGPQMEWRTVGPFGNFSGCTQNSDMQPIQVTNCYQGSDGLYYYDTMAQSLR</sequence>
<dbReference type="EMBL" id="BJNB01000031">
    <property type="protein sequence ID" value="GEB98344.1"/>
    <property type="molecule type" value="Genomic_DNA"/>
</dbReference>
<evidence type="ECO:0000313" key="5">
    <source>
        <dbReference type="Proteomes" id="UP000315353"/>
    </source>
</evidence>
<feature type="compositionally biased region" description="Pro residues" evidence="1">
    <location>
        <begin position="115"/>
        <end position="129"/>
    </location>
</feature>
<reference evidence="2 4" key="1">
    <citation type="submission" date="2014-08" db="EMBL/GenBank/DDBJ databases">
        <title>Complete genome sequence of Corynebacterium flavescens OJ8(T)(=DSM 20296(T)), isolated from cheese.</title>
        <authorList>
            <person name="Ruckert C."/>
            <person name="Albersmeier A."/>
            <person name="Winkler A."/>
            <person name="Kalinowski J."/>
        </authorList>
    </citation>
    <scope>NUCLEOTIDE SEQUENCE [LARGE SCALE GENOMIC DNA]</scope>
    <source>
        <strain evidence="2 4">OJ8</strain>
    </source>
</reference>
<evidence type="ECO:0000313" key="2">
    <source>
        <dbReference type="EMBL" id="APT85946.1"/>
    </source>
</evidence>
<organism evidence="2 4">
    <name type="scientific">Corynebacterium flavescens</name>
    <dbReference type="NCBI Taxonomy" id="28028"/>
    <lineage>
        <taxon>Bacteria</taxon>
        <taxon>Bacillati</taxon>
        <taxon>Actinomycetota</taxon>
        <taxon>Actinomycetes</taxon>
        <taxon>Mycobacteriales</taxon>
        <taxon>Corynebacteriaceae</taxon>
        <taxon>Corynebacterium</taxon>
    </lineage>
</organism>
<evidence type="ECO:0000313" key="3">
    <source>
        <dbReference type="EMBL" id="GEB98344.1"/>
    </source>
</evidence>
<dbReference type="KEGG" id="cfc:CFLV_01175"/>
<feature type="region of interest" description="Disordered" evidence="1">
    <location>
        <begin position="80"/>
        <end position="155"/>
    </location>
</feature>
<name>A0A1L7CJA9_CORFL</name>
<reference evidence="3 5" key="2">
    <citation type="submission" date="2019-06" db="EMBL/GenBank/DDBJ databases">
        <title>Whole genome shotgun sequence of Corynebacterium flavescens NBRC 14136.</title>
        <authorList>
            <person name="Hosoyama A."/>
            <person name="Uohara A."/>
            <person name="Ohji S."/>
            <person name="Ichikawa N."/>
        </authorList>
    </citation>
    <scope>NUCLEOTIDE SEQUENCE [LARGE SCALE GENOMIC DNA]</scope>
    <source>
        <strain evidence="3 5">NBRC 14136</strain>
    </source>
</reference>
<dbReference type="InterPro" id="IPR018247">
    <property type="entry name" value="EF_Hand_1_Ca_BS"/>
</dbReference>
<dbReference type="PROSITE" id="PS00018">
    <property type="entry name" value="EF_HAND_1"/>
    <property type="match status" value="1"/>
</dbReference>
<evidence type="ECO:0000256" key="1">
    <source>
        <dbReference type="SAM" id="MobiDB-lite"/>
    </source>
</evidence>
<proteinExistence type="predicted"/>
<accession>A0A1L7CJA9</accession>
<evidence type="ECO:0000313" key="4">
    <source>
        <dbReference type="Proteomes" id="UP000185479"/>
    </source>
</evidence>
<dbReference type="EMBL" id="CP009246">
    <property type="protein sequence ID" value="APT85946.1"/>
    <property type="molecule type" value="Genomic_DNA"/>
</dbReference>